<sequence length="576" mass="64818">MRQILHRTWHLITIFSVSVGVFSTLSAQDKREWAPWEKFKPSFSVQSDMLFSLDDKAAGNKSWMGNSYVTGTLRNNYLELGLRYEDLLRPMPGHEPEQGRGIPHLHLKGYVGKYAEVTLGDFYDQFGSGILFRSYEERTLGIDNAVRGAHVLLTPYDGIRIKGFVGQQRNYFDRTARLFTNERGYIRGGDGELAIQQWVPSMRDKRMTLSVGGSYINKVEGDEIIPVATPPGMTGAMRLNLPRQVHAFGGRAKFSVGNWAFNGEYAYKSSDPTASNHYIYSPGSVAMLSTSYSRKGLSLLLQAKRSENFNFLSARSSVGTPLHINHLPAFTANHTYTLAALYPYATQPDGEWAFQGDFRYTIPRGSLLGGKYGTGIRVNYAHVRGLKNVGTDRLPLDASEKDLYGTDGYSHPFFGMGQLYYSDLNIELSKKFSRTVSVAFNYYHQIYNQQVVEGHAINNPLVYSNIFVLDGKFKLAPNYTLRTELQYLNSRQAEGSWLFGLAELSIAPKWMISLSDQYNMTVTKQHYYMGTVAYSAGNHRVQLGYGRTRAGINCSGGVCRYMPETKGIYLTYNGTF</sequence>
<protein>
    <submittedName>
        <fullName evidence="1">Uncharacterized protein</fullName>
    </submittedName>
</protein>
<name>C3J852_POREA</name>
<comment type="caution">
    <text evidence="1">The sequence shown here is derived from an EMBL/GenBank/DDBJ whole genome shotgun (WGS) entry which is preliminary data.</text>
</comment>
<dbReference type="RefSeq" id="WP_004332059.1">
    <property type="nucleotide sequence ID" value="NZ_ACNN01000005.1"/>
</dbReference>
<dbReference type="eggNOG" id="ENOG502Z85N">
    <property type="taxonomic scope" value="Bacteria"/>
</dbReference>
<reference evidence="1 2" key="1">
    <citation type="submission" date="2009-04" db="EMBL/GenBank/DDBJ databases">
        <authorList>
            <person name="Sebastian Y."/>
            <person name="Madupu R."/>
            <person name="Durkin A.S."/>
            <person name="Torralba M."/>
            <person name="Methe B."/>
            <person name="Sutton G.G."/>
            <person name="Strausberg R.L."/>
            <person name="Nelson K.E."/>
        </authorList>
    </citation>
    <scope>NUCLEOTIDE SEQUENCE [LARGE SCALE GENOMIC DNA]</scope>
    <source>
        <strain evidence="2">ATCC 35406 / BCRC 14492 / JCM 8526 / NCTC 13058 / HG 370</strain>
    </source>
</reference>
<evidence type="ECO:0000313" key="1">
    <source>
        <dbReference type="EMBL" id="EEN83592.1"/>
    </source>
</evidence>
<gene>
    <name evidence="1" type="ORF">POREN0001_1295</name>
</gene>
<dbReference type="STRING" id="553175.POREN0001_1295"/>
<dbReference type="Pfam" id="PF19494">
    <property type="entry name" value="DUF6029"/>
    <property type="match status" value="1"/>
</dbReference>
<keyword evidence="2" id="KW-1185">Reference proteome</keyword>
<proteinExistence type="predicted"/>
<organism evidence="1 2">
    <name type="scientific">Porphyromonas endodontalis (strain ATCC 35406 / DSM 24491 / JCM 8526 / CCUG 16442 / BCRC 14492 / NCTC 13058 / HG 370)</name>
    <name type="common">Bacteroides endodontalis</name>
    <dbReference type="NCBI Taxonomy" id="553175"/>
    <lineage>
        <taxon>Bacteria</taxon>
        <taxon>Pseudomonadati</taxon>
        <taxon>Bacteroidota</taxon>
        <taxon>Bacteroidia</taxon>
        <taxon>Bacteroidales</taxon>
        <taxon>Porphyromonadaceae</taxon>
        <taxon>Porphyromonas</taxon>
    </lineage>
</organism>
<dbReference type="AlphaFoldDB" id="C3J852"/>
<dbReference type="Proteomes" id="UP000004295">
    <property type="component" value="Unassembled WGS sequence"/>
</dbReference>
<accession>C3J852</accession>
<dbReference type="GeneID" id="93365604"/>
<dbReference type="InterPro" id="IPR046070">
    <property type="entry name" value="DUF6029"/>
</dbReference>
<evidence type="ECO:0000313" key="2">
    <source>
        <dbReference type="Proteomes" id="UP000004295"/>
    </source>
</evidence>
<dbReference type="EMBL" id="ACNN01000005">
    <property type="protein sequence ID" value="EEN83592.1"/>
    <property type="molecule type" value="Genomic_DNA"/>
</dbReference>